<dbReference type="EMBL" id="SNYK01000008">
    <property type="protein sequence ID" value="TDQ37337.1"/>
    <property type="molecule type" value="Genomic_DNA"/>
</dbReference>
<reference evidence="2 3" key="1">
    <citation type="submission" date="2019-03" db="EMBL/GenBank/DDBJ databases">
        <title>Genomic Encyclopedia of Type Strains, Phase IV (KMG-IV): sequencing the most valuable type-strain genomes for metagenomic binning, comparative biology and taxonomic classification.</title>
        <authorList>
            <person name="Goeker M."/>
        </authorList>
    </citation>
    <scope>NUCLEOTIDE SEQUENCE [LARGE SCALE GENOMIC DNA]</scope>
    <source>
        <strain evidence="2 3">DSM 28679</strain>
    </source>
</reference>
<evidence type="ECO:0000256" key="1">
    <source>
        <dbReference type="SAM" id="SignalP"/>
    </source>
</evidence>
<evidence type="ECO:0008006" key="4">
    <source>
        <dbReference type="Google" id="ProtNLM"/>
    </source>
</evidence>
<accession>A0A4V3D4S7</accession>
<keyword evidence="1" id="KW-0732">Signal</keyword>
<dbReference type="RefSeq" id="WP_101495778.1">
    <property type="nucleotide sequence ID" value="NZ_LNJZ01000003.1"/>
</dbReference>
<keyword evidence="3" id="KW-1185">Reference proteome</keyword>
<dbReference type="PROSITE" id="PS51257">
    <property type="entry name" value="PROKAR_LIPOPROTEIN"/>
    <property type="match status" value="1"/>
</dbReference>
<name>A0A4V3D4S7_9GAMM</name>
<protein>
    <recommendedName>
        <fullName evidence="4">Lipoprotein</fullName>
    </recommendedName>
</protein>
<dbReference type="Proteomes" id="UP000294575">
    <property type="component" value="Unassembled WGS sequence"/>
</dbReference>
<feature type="chain" id="PRO_5020433933" description="Lipoprotein" evidence="1">
    <location>
        <begin position="26"/>
        <end position="329"/>
    </location>
</feature>
<evidence type="ECO:0000313" key="2">
    <source>
        <dbReference type="EMBL" id="TDQ37337.1"/>
    </source>
</evidence>
<feature type="signal peptide" evidence="1">
    <location>
        <begin position="1"/>
        <end position="25"/>
    </location>
</feature>
<proteinExistence type="predicted"/>
<comment type="caution">
    <text evidence="2">The sequence shown here is derived from an EMBL/GenBank/DDBJ whole genome shotgun (WGS) entry which is preliminary data.</text>
</comment>
<sequence>MLSRRLKLVVPVALSLLLAACGQEAEKKSAKTLYLEGYQQLSAPTAQYNFNADIKLDGHQLEPMLADVKLTLKGAADIERKKFEIIPEVKAAMFQITLPLSLDLKQQHLMLDPSDIISAMQMFQPGASGVVERYKNKYVRLQKASFKLDEEQQQEVDSALGVAGEVLDIVFDVAEKVSQDLPESSFQLQELGDSGKHAGAVTAVTLTLTAEQRKKLEDDMYIQVRQRITESDSIPDEIKENIIVAMEEAKAAEQVQENTDSIIYLNDKGQIVRINDRYAYTVEGKQALVDLHVVLSNYGQAQFVITPPEERIIDLDEEEIAIIQFLMGK</sequence>
<gene>
    <name evidence="2" type="ORF">DFQ45_108117</name>
</gene>
<organism evidence="2 3">
    <name type="scientific">Thiopseudomonas denitrificans</name>
    <dbReference type="NCBI Taxonomy" id="1501432"/>
    <lineage>
        <taxon>Bacteria</taxon>
        <taxon>Pseudomonadati</taxon>
        <taxon>Pseudomonadota</taxon>
        <taxon>Gammaproteobacteria</taxon>
        <taxon>Pseudomonadales</taxon>
        <taxon>Pseudomonadaceae</taxon>
        <taxon>Thiopseudomonas</taxon>
    </lineage>
</organism>
<dbReference type="AlphaFoldDB" id="A0A4V3D4S7"/>
<evidence type="ECO:0000313" key="3">
    <source>
        <dbReference type="Proteomes" id="UP000294575"/>
    </source>
</evidence>